<keyword evidence="1" id="KW-0645">Protease</keyword>
<dbReference type="GO" id="GO:0006508">
    <property type="term" value="P:proteolysis"/>
    <property type="evidence" value="ECO:0007669"/>
    <property type="project" value="UniProtKB-KW"/>
</dbReference>
<accession>A0A3B0PIB9</accession>
<dbReference type="Proteomes" id="UP000257559">
    <property type="component" value="Chromosome"/>
</dbReference>
<gene>
    <name evidence="1" type="primary">lon</name>
    <name evidence="1" type="ORF">NCTC10132_00353</name>
</gene>
<dbReference type="InterPro" id="IPR027065">
    <property type="entry name" value="Lon_Prtase"/>
</dbReference>
<evidence type="ECO:0000313" key="1">
    <source>
        <dbReference type="EMBL" id="SYV96998.1"/>
    </source>
</evidence>
<proteinExistence type="predicted"/>
<feature type="non-terminal residue" evidence="1">
    <location>
        <position position="137"/>
    </location>
</feature>
<dbReference type="Gene3D" id="1.20.5.5270">
    <property type="match status" value="1"/>
</dbReference>
<dbReference type="EC" id="3.4.21.53" evidence="1"/>
<protein>
    <submittedName>
        <fullName evidence="1">Lon protease</fullName>
        <ecNumber evidence="1">3.4.21.53</ecNumber>
    </submittedName>
</protein>
<dbReference type="PANTHER" id="PTHR10046">
    <property type="entry name" value="ATP DEPENDENT LON PROTEASE FAMILY MEMBER"/>
    <property type="match status" value="1"/>
</dbReference>
<organism evidence="1 2">
    <name type="scientific">Mycoplasmopsis edwardii</name>
    <dbReference type="NCBI Taxonomy" id="53558"/>
    <lineage>
        <taxon>Bacteria</taxon>
        <taxon>Bacillati</taxon>
        <taxon>Mycoplasmatota</taxon>
        <taxon>Mycoplasmoidales</taxon>
        <taxon>Metamycoplasmataceae</taxon>
        <taxon>Mycoplasmopsis</taxon>
    </lineage>
</organism>
<keyword evidence="2" id="KW-1185">Reference proteome</keyword>
<dbReference type="KEGG" id="medw:NCTC10132_00353"/>
<dbReference type="GO" id="GO:0030163">
    <property type="term" value="P:protein catabolic process"/>
    <property type="evidence" value="ECO:0007669"/>
    <property type="project" value="InterPro"/>
</dbReference>
<dbReference type="GO" id="GO:0004252">
    <property type="term" value="F:serine-type endopeptidase activity"/>
    <property type="evidence" value="ECO:0007669"/>
    <property type="project" value="UniProtKB-EC"/>
</dbReference>
<dbReference type="GO" id="GO:0004176">
    <property type="term" value="F:ATP-dependent peptidase activity"/>
    <property type="evidence" value="ECO:0007669"/>
    <property type="project" value="InterPro"/>
</dbReference>
<sequence>MSYLNDEFFNKSELFEEFSMSKITEVLVKVSDVLGLSAEINQQVQTNMNKKLSIQQKEFILREKVKVLQEELSNINVPINEDDYSRDLKDKVKNKIYPDSVKKLISEENKRSSEMMPVSPEASISKTYVANLKKLPW</sequence>
<dbReference type="AlphaFoldDB" id="A0A3B0PIB9"/>
<evidence type="ECO:0000313" key="2">
    <source>
        <dbReference type="Proteomes" id="UP000257559"/>
    </source>
</evidence>
<keyword evidence="1" id="KW-0378">Hydrolase</keyword>
<reference evidence="2" key="1">
    <citation type="submission" date="2018-06" db="EMBL/GenBank/DDBJ databases">
        <authorList>
            <consortium name="Pathogen Informatics"/>
        </authorList>
    </citation>
    <scope>NUCLEOTIDE SEQUENCE [LARGE SCALE GENOMIC DNA]</scope>
    <source>
        <strain evidence="2">NCTC10132</strain>
    </source>
</reference>
<dbReference type="EMBL" id="LS991951">
    <property type="protein sequence ID" value="SYV96998.1"/>
    <property type="molecule type" value="Genomic_DNA"/>
</dbReference>
<dbReference type="GO" id="GO:0005524">
    <property type="term" value="F:ATP binding"/>
    <property type="evidence" value="ECO:0007669"/>
    <property type="project" value="InterPro"/>
</dbReference>
<dbReference type="Gene3D" id="1.20.58.1480">
    <property type="match status" value="1"/>
</dbReference>
<name>A0A3B0PIB9_9BACT</name>